<dbReference type="EMBL" id="BQNB010011534">
    <property type="protein sequence ID" value="GJS91808.1"/>
    <property type="molecule type" value="Genomic_DNA"/>
</dbReference>
<sequence>MPRKKFNVLAQHLQEIMEESLPTMNQADVAKMIADAIQQERENLRAEISSQITNAITNHIPSHVDSSVRNYMSGHILHDDLPIWLALKYKFKRLHMSDTPCRPSAVRPRDQDDPYDDAHPDGENSIKKQKMFEHGTYVFGVSSSGQDYESKPDDDEIPTKKVSQELVNEMSQTVDEAKLRKVVDEMLRQRCTSGDEHQYHIDQMQNFLKNDIVWESRKEILVSPHPQRPTLVVQSCQIDPKAPALSLVNQDLLYLKKGSSRPEKIVMSLHKFPAVIFPDDDIEQRTSRWVEKSVKKFNPYARYNFKHWKKTHAKIFYIKKQKEPGNPKEVVYSNSKIFQIIKTYWELGHEHKFIIKIVARRANGSIVSITESDYKNLNKNDIEDMYMLIVNNKVDDYVETGLLWSLSVFIRSIVIWERVHDFQLGVESYQQKVNLTTPIITFPGIEKYKSWKSYNNDVKNGYVTPSLNSEDVEYLQLFEEEIEERLKHHDQMRRLEMYINERPLGSRRERQE</sequence>
<feature type="region of interest" description="Disordered" evidence="2">
    <location>
        <begin position="98"/>
        <end position="126"/>
    </location>
</feature>
<keyword evidence="1" id="KW-0175">Coiled coil</keyword>
<reference evidence="3" key="2">
    <citation type="submission" date="2022-01" db="EMBL/GenBank/DDBJ databases">
        <authorList>
            <person name="Yamashiro T."/>
            <person name="Shiraishi A."/>
            <person name="Satake H."/>
            <person name="Nakayama K."/>
        </authorList>
    </citation>
    <scope>NUCLEOTIDE SEQUENCE</scope>
</reference>
<evidence type="ECO:0000256" key="2">
    <source>
        <dbReference type="SAM" id="MobiDB-lite"/>
    </source>
</evidence>
<name>A0ABQ4ZST5_9ASTR</name>
<proteinExistence type="predicted"/>
<feature type="compositionally biased region" description="Basic and acidic residues" evidence="2">
    <location>
        <begin position="107"/>
        <end position="126"/>
    </location>
</feature>
<reference evidence="3" key="1">
    <citation type="journal article" date="2022" name="Int. J. Mol. Sci.">
        <title>Draft Genome of Tanacetum Coccineum: Genomic Comparison of Closely Related Tanacetum-Family Plants.</title>
        <authorList>
            <person name="Yamashiro T."/>
            <person name="Shiraishi A."/>
            <person name="Nakayama K."/>
            <person name="Satake H."/>
        </authorList>
    </citation>
    <scope>NUCLEOTIDE SEQUENCE</scope>
</reference>
<protein>
    <submittedName>
        <fullName evidence="3">Uncharacterized protein</fullName>
    </submittedName>
</protein>
<keyword evidence="4" id="KW-1185">Reference proteome</keyword>
<feature type="coiled-coil region" evidence="1">
    <location>
        <begin position="27"/>
        <end position="54"/>
    </location>
</feature>
<accession>A0ABQ4ZST5</accession>
<evidence type="ECO:0000313" key="3">
    <source>
        <dbReference type="EMBL" id="GJS91808.1"/>
    </source>
</evidence>
<dbReference type="Proteomes" id="UP001151760">
    <property type="component" value="Unassembled WGS sequence"/>
</dbReference>
<organism evidence="3 4">
    <name type="scientific">Tanacetum coccineum</name>
    <dbReference type="NCBI Taxonomy" id="301880"/>
    <lineage>
        <taxon>Eukaryota</taxon>
        <taxon>Viridiplantae</taxon>
        <taxon>Streptophyta</taxon>
        <taxon>Embryophyta</taxon>
        <taxon>Tracheophyta</taxon>
        <taxon>Spermatophyta</taxon>
        <taxon>Magnoliopsida</taxon>
        <taxon>eudicotyledons</taxon>
        <taxon>Gunneridae</taxon>
        <taxon>Pentapetalae</taxon>
        <taxon>asterids</taxon>
        <taxon>campanulids</taxon>
        <taxon>Asterales</taxon>
        <taxon>Asteraceae</taxon>
        <taxon>Asteroideae</taxon>
        <taxon>Anthemideae</taxon>
        <taxon>Anthemidinae</taxon>
        <taxon>Tanacetum</taxon>
    </lineage>
</organism>
<evidence type="ECO:0000313" key="4">
    <source>
        <dbReference type="Proteomes" id="UP001151760"/>
    </source>
</evidence>
<gene>
    <name evidence="3" type="ORF">Tco_0774444</name>
</gene>
<comment type="caution">
    <text evidence="3">The sequence shown here is derived from an EMBL/GenBank/DDBJ whole genome shotgun (WGS) entry which is preliminary data.</text>
</comment>
<evidence type="ECO:0000256" key="1">
    <source>
        <dbReference type="SAM" id="Coils"/>
    </source>
</evidence>